<evidence type="ECO:0008006" key="3">
    <source>
        <dbReference type="Google" id="ProtNLM"/>
    </source>
</evidence>
<protein>
    <recommendedName>
        <fullName evidence="3">Nucleotidyltransferase domain-containing protein</fullName>
    </recommendedName>
</protein>
<accession>A0ABX1FLV0</accession>
<reference evidence="1 2" key="1">
    <citation type="submission" date="2019-08" db="EMBL/GenBank/DDBJ databases">
        <title>Lentzea from Indian Himalayas.</title>
        <authorList>
            <person name="Mandal S."/>
            <person name="Mallick Gupta A."/>
            <person name="Maiti P.K."/>
            <person name="Sarkar J."/>
            <person name="Mandal S."/>
        </authorList>
    </citation>
    <scope>NUCLEOTIDE SEQUENCE [LARGE SCALE GENOMIC DNA]</scope>
    <source>
        <strain evidence="1 2">PSKA42</strain>
    </source>
</reference>
<proteinExistence type="predicted"/>
<gene>
    <name evidence="1" type="ORF">FXN61_25450</name>
</gene>
<comment type="caution">
    <text evidence="1">The sequence shown here is derived from an EMBL/GenBank/DDBJ whole genome shotgun (WGS) entry which is preliminary data.</text>
</comment>
<dbReference type="Proteomes" id="UP001515943">
    <property type="component" value="Unassembled WGS sequence"/>
</dbReference>
<name>A0ABX1FLV0_9PSEU</name>
<dbReference type="RefSeq" id="WP_167976620.1">
    <property type="nucleotide sequence ID" value="NZ_VSRL01000102.1"/>
</dbReference>
<keyword evidence="2" id="KW-1185">Reference proteome</keyword>
<evidence type="ECO:0000313" key="2">
    <source>
        <dbReference type="Proteomes" id="UP001515943"/>
    </source>
</evidence>
<organism evidence="1 2">
    <name type="scientific">Lentzea indica</name>
    <dbReference type="NCBI Taxonomy" id="2604800"/>
    <lineage>
        <taxon>Bacteria</taxon>
        <taxon>Bacillati</taxon>
        <taxon>Actinomycetota</taxon>
        <taxon>Actinomycetes</taxon>
        <taxon>Pseudonocardiales</taxon>
        <taxon>Pseudonocardiaceae</taxon>
        <taxon>Lentzea</taxon>
    </lineage>
</organism>
<dbReference type="EMBL" id="VSRL01000102">
    <property type="protein sequence ID" value="NKE59963.1"/>
    <property type="molecule type" value="Genomic_DNA"/>
</dbReference>
<evidence type="ECO:0000313" key="1">
    <source>
        <dbReference type="EMBL" id="NKE59963.1"/>
    </source>
</evidence>
<sequence length="394" mass="44182">MNAQVQHRYVCEVLLAANRTANWGRTRGLYEQIRHIHRSARPVPGVVRDALAEDLAGLAFSYEGQEHLFAEHALGVLAEVDGRETFDSALFLEYYLDRSGVADGFPSLLETVVETSRRHRDARRFAQALAGTSTSCVLCGSMSYGPFYNVHGHHDEKPASDLDLVIVIDNAAQLDGIAERMLGLDGVDHTSVEQLRARAAVFVDRFDDGATAFSHKVRLWTNEVDQWLDGTGLRGDYVVSLHFLTRRVLGYVLVESSAELTRSGAGRLRNVRDFRDTATQRADLPRTFAGREYPAAPQVEEVEAGWLRWATAYLFDETDSYCPGFLQTILLPEPKVLWDGLGVRAPIVTFVRKLHDRCRLERGSNPNALLRPSLAHVRLDVFAPHVVRRFDQDV</sequence>